<protein>
    <submittedName>
        <fullName evidence="1">Uncharacterized protein</fullName>
    </submittedName>
</protein>
<dbReference type="EMBL" id="PXVC01000234">
    <property type="protein sequence ID" value="PSI00180.1"/>
    <property type="molecule type" value="Genomic_DNA"/>
</dbReference>
<keyword evidence="2" id="KW-1185">Reference proteome</keyword>
<reference evidence="2" key="1">
    <citation type="submission" date="2018-03" db="EMBL/GenBank/DDBJ databases">
        <title>Ecological and genomic features of two cosmopolitan and abundant freshwater picocyanobacteria.</title>
        <authorList>
            <person name="Cabello-Yeves P.J."/>
            <person name="Picazo A."/>
            <person name="Camacho A."/>
            <person name="Callieri C."/>
            <person name="Rosselli R."/>
            <person name="Roda-Garcia J."/>
            <person name="Coutinho F.H."/>
            <person name="Rodriguez-Valera F."/>
        </authorList>
    </citation>
    <scope>NUCLEOTIDE SEQUENCE [LARGE SCALE GENOMIC DNA]</scope>
    <source>
        <strain evidence="2">Tous</strain>
    </source>
</reference>
<accession>A0A2P7EAD9</accession>
<feature type="non-terminal residue" evidence="1">
    <location>
        <position position="96"/>
    </location>
</feature>
<organism evidence="1 2">
    <name type="scientific">Synechococcus lacustris str. Tous</name>
    <dbReference type="NCBI Taxonomy" id="1910958"/>
    <lineage>
        <taxon>Bacteria</taxon>
        <taxon>Bacillati</taxon>
        <taxon>Cyanobacteriota</taxon>
        <taxon>Cyanophyceae</taxon>
        <taxon>Synechococcales</taxon>
        <taxon>Synechococcaceae</taxon>
        <taxon>Synechococcus</taxon>
    </lineage>
</organism>
<name>A0A2P7EAD9_9SYNE</name>
<dbReference type="AlphaFoldDB" id="A0A2P7EAD9"/>
<dbReference type="Proteomes" id="UP000240206">
    <property type="component" value="Unassembled WGS sequence"/>
</dbReference>
<gene>
    <name evidence="1" type="ORF">C7K08_14560</name>
</gene>
<proteinExistence type="predicted"/>
<sequence>MHIPFDSPHEIPVSIHPSLLAILPRLQLVHDCWDLLNNQKQYYLPRGEREPDSAYKRRIDAALPSGFFRDALRTFAGMLASSHWHQLPASLQSVIT</sequence>
<comment type="caution">
    <text evidence="1">The sequence shown here is derived from an EMBL/GenBank/DDBJ whole genome shotgun (WGS) entry which is preliminary data.</text>
</comment>
<evidence type="ECO:0000313" key="1">
    <source>
        <dbReference type="EMBL" id="PSI00180.1"/>
    </source>
</evidence>
<evidence type="ECO:0000313" key="2">
    <source>
        <dbReference type="Proteomes" id="UP000240206"/>
    </source>
</evidence>